<evidence type="ECO:0000256" key="1">
    <source>
        <dbReference type="ARBA" id="ARBA00022801"/>
    </source>
</evidence>
<dbReference type="GO" id="GO:0004553">
    <property type="term" value="F:hydrolase activity, hydrolyzing O-glycosyl compounds"/>
    <property type="evidence" value="ECO:0007669"/>
    <property type="project" value="InterPro"/>
</dbReference>
<accession>A0A0G0TU59</accession>
<dbReference type="InterPro" id="IPR017853">
    <property type="entry name" value="GH"/>
</dbReference>
<dbReference type="Pfam" id="PF00150">
    <property type="entry name" value="Cellulase"/>
    <property type="match status" value="1"/>
</dbReference>
<comment type="similarity">
    <text evidence="3">Belongs to the glycosyl hydrolase 5 (cellulase A) family.</text>
</comment>
<evidence type="ECO:0000313" key="6">
    <source>
        <dbReference type="Proteomes" id="UP000034292"/>
    </source>
</evidence>
<evidence type="ECO:0000256" key="2">
    <source>
        <dbReference type="ARBA" id="ARBA00023295"/>
    </source>
</evidence>
<organism evidence="5 6">
    <name type="scientific">Candidatus Curtissbacteria bacterium GW2011_GWA1_40_9</name>
    <dbReference type="NCBI Taxonomy" id="1618408"/>
    <lineage>
        <taxon>Bacteria</taxon>
        <taxon>Candidatus Curtissiibacteriota</taxon>
    </lineage>
</organism>
<dbReference type="GO" id="GO:0000272">
    <property type="term" value="P:polysaccharide catabolic process"/>
    <property type="evidence" value="ECO:0007669"/>
    <property type="project" value="InterPro"/>
</dbReference>
<keyword evidence="1 3" id="KW-0378">Hydrolase</keyword>
<dbReference type="AlphaFoldDB" id="A0A0G0TU59"/>
<protein>
    <recommendedName>
        <fullName evidence="4">Glycoside hydrolase family 5 domain-containing protein</fullName>
    </recommendedName>
</protein>
<dbReference type="Gene3D" id="3.20.20.80">
    <property type="entry name" value="Glycosidases"/>
    <property type="match status" value="1"/>
</dbReference>
<reference evidence="5 6" key="1">
    <citation type="journal article" date="2015" name="Nature">
        <title>rRNA introns, odd ribosomes, and small enigmatic genomes across a large radiation of phyla.</title>
        <authorList>
            <person name="Brown C.T."/>
            <person name="Hug L.A."/>
            <person name="Thomas B.C."/>
            <person name="Sharon I."/>
            <person name="Castelle C.J."/>
            <person name="Singh A."/>
            <person name="Wilkins M.J."/>
            <person name="Williams K.H."/>
            <person name="Banfield J.F."/>
        </authorList>
    </citation>
    <scope>NUCLEOTIDE SEQUENCE [LARGE SCALE GENOMIC DNA]</scope>
</reference>
<evidence type="ECO:0000259" key="4">
    <source>
        <dbReference type="Pfam" id="PF00150"/>
    </source>
</evidence>
<comment type="caution">
    <text evidence="5">The sequence shown here is derived from an EMBL/GenBank/DDBJ whole genome shotgun (WGS) entry which is preliminary data.</text>
</comment>
<keyword evidence="2 3" id="KW-0326">Glycosidase</keyword>
<name>A0A0G0TU59_9BACT</name>
<dbReference type="EMBL" id="LBZV01000001">
    <property type="protein sequence ID" value="KKR78371.1"/>
    <property type="molecule type" value="Genomic_DNA"/>
</dbReference>
<sequence>MLKRSVILFFILIVLYVTNAFLFPFPKKNVPEGFRPQYGTSYSFEQASWYGYDGRTEFVNLLDEVKFSWVRLPFFWDEMVDLNGEFNKNFEDLEFAIDEAGQRNVKVIVALGLKTPYYPEYHLPDVIEKQIKFGEKIDNHHPIANDVMSIDKKVVERLAKYENITHWQVENEPYLANINNWKIDKSLIRVEIDSIRSADRMQRPIILNHVGPAVFDHEWKNLIDFLGADDVFSVNAYFKTQGINLFSFSVFGREMRVAWPKILVWPVQSWYGFSPNFGFLGEQFKNNGRKFWVLEAQAEPYIRNIEDARRPNNYFRADDIIKVGMFLKSNRIEGVGFWGANYWIYRQSVGDDTWIEAVKSVVN</sequence>
<feature type="domain" description="Glycoside hydrolase family 5" evidence="4">
    <location>
        <begin position="45"/>
        <end position="209"/>
    </location>
</feature>
<evidence type="ECO:0000256" key="3">
    <source>
        <dbReference type="RuleBase" id="RU361153"/>
    </source>
</evidence>
<dbReference type="Proteomes" id="UP000034292">
    <property type="component" value="Unassembled WGS sequence"/>
</dbReference>
<proteinExistence type="inferred from homology"/>
<gene>
    <name evidence="5" type="ORF">UU23_C0001G0135</name>
</gene>
<dbReference type="InterPro" id="IPR001547">
    <property type="entry name" value="Glyco_hydro_5"/>
</dbReference>
<dbReference type="SUPFAM" id="SSF51445">
    <property type="entry name" value="(Trans)glycosidases"/>
    <property type="match status" value="1"/>
</dbReference>
<evidence type="ECO:0000313" key="5">
    <source>
        <dbReference type="EMBL" id="KKR78371.1"/>
    </source>
</evidence>